<evidence type="ECO:0000313" key="8">
    <source>
        <dbReference type="EMBL" id="VVC03494.1"/>
    </source>
</evidence>
<protein>
    <submittedName>
        <fullName evidence="8">Type II secretion system (T2SS), protein F</fullName>
    </submittedName>
</protein>
<dbReference type="Proteomes" id="UP000789941">
    <property type="component" value="Unassembled WGS sequence"/>
</dbReference>
<feature type="transmembrane region" description="Helical" evidence="6">
    <location>
        <begin position="82"/>
        <end position="108"/>
    </location>
</feature>
<keyword evidence="3 6" id="KW-0812">Transmembrane</keyword>
<dbReference type="AlphaFoldDB" id="A0A5E4LNB4"/>
<feature type="domain" description="Type II secretion system protein GspF" evidence="7">
    <location>
        <begin position="125"/>
        <end position="250"/>
    </location>
</feature>
<keyword evidence="4 6" id="KW-1133">Transmembrane helix</keyword>
<proteinExistence type="predicted"/>
<dbReference type="Pfam" id="PF00482">
    <property type="entry name" value="T2SSF"/>
    <property type="match status" value="1"/>
</dbReference>
<feature type="transmembrane region" description="Helical" evidence="6">
    <location>
        <begin position="298"/>
        <end position="319"/>
    </location>
</feature>
<accession>A0A5E4LNB4</accession>
<feature type="transmembrane region" description="Helical" evidence="6">
    <location>
        <begin position="229"/>
        <end position="251"/>
    </location>
</feature>
<keyword evidence="2" id="KW-1003">Cell membrane</keyword>
<dbReference type="InterPro" id="IPR042094">
    <property type="entry name" value="T2SS_GspF_sf"/>
</dbReference>
<name>A0A5E4LNB4_9ARCH</name>
<feature type="transmembrane region" description="Helical" evidence="6">
    <location>
        <begin position="39"/>
        <end position="62"/>
    </location>
</feature>
<evidence type="ECO:0000256" key="6">
    <source>
        <dbReference type="SAM" id="Phobius"/>
    </source>
</evidence>
<evidence type="ECO:0000256" key="1">
    <source>
        <dbReference type="ARBA" id="ARBA00004651"/>
    </source>
</evidence>
<keyword evidence="5 6" id="KW-0472">Membrane</keyword>
<reference evidence="8 9" key="1">
    <citation type="submission" date="2019-08" db="EMBL/GenBank/DDBJ databases">
        <authorList>
            <person name="Vazquez-Campos X."/>
        </authorList>
    </citation>
    <scope>NUCLEOTIDE SEQUENCE [LARGE SCALE GENOMIC DNA]</scope>
    <source>
        <strain evidence="8">LFW-283_2</strain>
    </source>
</reference>
<evidence type="ECO:0000313" key="9">
    <source>
        <dbReference type="Proteomes" id="UP000789941"/>
    </source>
</evidence>
<evidence type="ECO:0000256" key="3">
    <source>
        <dbReference type="ARBA" id="ARBA00022692"/>
    </source>
</evidence>
<evidence type="ECO:0000256" key="5">
    <source>
        <dbReference type="ARBA" id="ARBA00023136"/>
    </source>
</evidence>
<evidence type="ECO:0000256" key="4">
    <source>
        <dbReference type="ARBA" id="ARBA00022989"/>
    </source>
</evidence>
<dbReference type="Gene3D" id="1.20.81.30">
    <property type="entry name" value="Type II secretion system (T2SS), domain F"/>
    <property type="match status" value="1"/>
</dbReference>
<dbReference type="GO" id="GO:0005886">
    <property type="term" value="C:plasma membrane"/>
    <property type="evidence" value="ECO:0007669"/>
    <property type="project" value="UniProtKB-SubCell"/>
</dbReference>
<dbReference type="EMBL" id="CABMJJ010000007">
    <property type="protein sequence ID" value="VVC03494.1"/>
    <property type="molecule type" value="Genomic_DNA"/>
</dbReference>
<feature type="transmembrane region" description="Helical" evidence="6">
    <location>
        <begin position="331"/>
        <end position="350"/>
    </location>
</feature>
<dbReference type="InterPro" id="IPR056569">
    <property type="entry name" value="ArlJ-like"/>
</dbReference>
<evidence type="ECO:0000259" key="7">
    <source>
        <dbReference type="Pfam" id="PF00482"/>
    </source>
</evidence>
<dbReference type="InterPro" id="IPR018076">
    <property type="entry name" value="T2SS_GspF_dom"/>
</dbReference>
<comment type="caution">
    <text evidence="8">The sequence shown here is derived from an EMBL/GenBank/DDBJ whole genome shotgun (WGS) entry which is preliminary data.</text>
</comment>
<dbReference type="PANTHER" id="PTHR35402">
    <property type="entry name" value="INTEGRAL MEMBRANE PROTEIN-RELATED"/>
    <property type="match status" value="1"/>
</dbReference>
<gene>
    <name evidence="8" type="ORF">LFW2832_00404</name>
</gene>
<sequence>MTNENVFENAGRVLFTRDRIKSLEKELNSAGINMPADSFAGYIGLNVLILTIFLTLLIVLYQPTSELMVNLFHSFVPVLEPVIPLLVLIASFITVYLATMALVSSYLLMKTDNRRNKLEAILPDFLSLVASNIKAGMTLDQAMWYSAKPEFGLLSQEVKALIKSSYSGESLEDTLDRLGERFDSKIFKRTLLLLKQATATGGELTEVLERTSEDVRNTIIMKKEIAASLVLYEIFVLFAAIVGTPFLFAVASKLVAVFEKIAPLASSTGGGSTAGAGGVFTVFSNMKFAGPVISSSDFFWFSIPTILVTALISSFMVSVIRTGSKSQGMQYFPFVLVLSYLVYWIVMNVVESIFTSIG</sequence>
<dbReference type="PANTHER" id="PTHR35402:SF1">
    <property type="entry name" value="TYPE II SECRETION SYSTEM PROTEIN GSPF DOMAIN-CONTAINING PROTEIN"/>
    <property type="match status" value="1"/>
</dbReference>
<comment type="subcellular location">
    <subcellularLocation>
        <location evidence="1">Cell membrane</location>
        <topology evidence="1">Multi-pass membrane protein</topology>
    </subcellularLocation>
</comment>
<evidence type="ECO:0000256" key="2">
    <source>
        <dbReference type="ARBA" id="ARBA00022475"/>
    </source>
</evidence>
<organism evidence="8 9">
    <name type="scientific">Candidatus Bilamarchaeum dharawalense</name>
    <dbReference type="NCBI Taxonomy" id="2885759"/>
    <lineage>
        <taxon>Archaea</taxon>
        <taxon>Candidatus Micrarchaeota</taxon>
        <taxon>Candidatus Micrarchaeia</taxon>
        <taxon>Candidatus Anstonellales</taxon>
        <taxon>Candidatus Bilamarchaeaceae</taxon>
        <taxon>Candidatus Bilamarchaeum</taxon>
    </lineage>
</organism>